<protein>
    <recommendedName>
        <fullName evidence="4">Catalase family protein</fullName>
    </recommendedName>
</protein>
<dbReference type="Proteomes" id="UP000462435">
    <property type="component" value="Unassembled WGS sequence"/>
</dbReference>
<dbReference type="PANTHER" id="PTHR36195:SF4">
    <property type="entry name" value="DOMAIN PROTEIN, PUTATIVE (AFU_ORTHOLOGUE AFUA_5G01990)-RELATED"/>
    <property type="match status" value="1"/>
</dbReference>
<dbReference type="CDD" id="cd08152">
    <property type="entry name" value="y4iL_like"/>
    <property type="match status" value="1"/>
</dbReference>
<evidence type="ECO:0000256" key="1">
    <source>
        <dbReference type="ARBA" id="ARBA00002974"/>
    </source>
</evidence>
<evidence type="ECO:0000313" key="3">
    <source>
        <dbReference type="Proteomes" id="UP000462435"/>
    </source>
</evidence>
<evidence type="ECO:0000313" key="2">
    <source>
        <dbReference type="EMBL" id="KAF1045384.1"/>
    </source>
</evidence>
<dbReference type="SUPFAM" id="SSF56634">
    <property type="entry name" value="Heme-dependent catalase-like"/>
    <property type="match status" value="1"/>
</dbReference>
<dbReference type="Gene3D" id="2.40.180.10">
    <property type="entry name" value="Catalase core domain"/>
    <property type="match status" value="1"/>
</dbReference>
<name>A0A7V8FY25_9BURK</name>
<proteinExistence type="predicted"/>
<comment type="caution">
    <text evidence="2">The sequence shown here is derived from an EMBL/GenBank/DDBJ whole genome shotgun (WGS) entry which is preliminary data.</text>
</comment>
<gene>
    <name evidence="2" type="ORF">GAK35_01378</name>
</gene>
<comment type="function">
    <text evidence="1">Decomposes hydrogen peroxide into water and oxygen; serves to protect cells from the toxic effects of hydrogen peroxide.</text>
</comment>
<dbReference type="GO" id="GO:0020037">
    <property type="term" value="F:heme binding"/>
    <property type="evidence" value="ECO:0007669"/>
    <property type="project" value="InterPro"/>
</dbReference>
<dbReference type="EMBL" id="WNDX01000031">
    <property type="protein sequence ID" value="KAF1045384.1"/>
    <property type="molecule type" value="Genomic_DNA"/>
</dbReference>
<evidence type="ECO:0008006" key="4">
    <source>
        <dbReference type="Google" id="ProtNLM"/>
    </source>
</evidence>
<sequence>MKPNDRHLAAPIVYDPSYEILEPDEKETEAGLVEALTRISETVFKHSEHAQRAVHAKSHGLLRGVIEVLPDLPETHAQGIFAQPGTRPVLLRLSTTPGDMLNDKVSTPRGMAVKIVGVAGERLPGSEGDVTQDFVLVDSPAFSAPSAKKFLANLKLLAATTDKAPELKKALSAVLRGAEHMLESAGKQSATLVALGGHPETHLLGETFFSQAPILYGPYIAKVAVRPVSPELQALTGSPVDLKDKPDGLRDAVCEFFAASGAEWELCVQLCTDLERMPVEDAAVPWSEELSPFVPVARIRVPSQVAWSGPRSYAVDDGMSFSPWHGVAAHRPLGAIMRVRKAAYEMSARFRAERNGRSLKEPASFDELPD</sequence>
<organism evidence="2 3">
    <name type="scientific">Herbaspirillum frisingense</name>
    <dbReference type="NCBI Taxonomy" id="92645"/>
    <lineage>
        <taxon>Bacteria</taxon>
        <taxon>Pseudomonadati</taxon>
        <taxon>Pseudomonadota</taxon>
        <taxon>Betaproteobacteria</taxon>
        <taxon>Burkholderiales</taxon>
        <taxon>Oxalobacteraceae</taxon>
        <taxon>Herbaspirillum</taxon>
    </lineage>
</organism>
<accession>A0A7V8FY25</accession>
<reference evidence="3" key="1">
    <citation type="journal article" date="2020" name="MBio">
        <title>Horizontal gene transfer to a defensive symbiont with a reduced genome amongst a multipartite beetle microbiome.</title>
        <authorList>
            <person name="Waterworth S.C."/>
            <person name="Florez L.V."/>
            <person name="Rees E.R."/>
            <person name="Hertweck C."/>
            <person name="Kaltenpoth M."/>
            <person name="Kwan J.C."/>
        </authorList>
    </citation>
    <scope>NUCLEOTIDE SEQUENCE [LARGE SCALE GENOMIC DNA]</scope>
</reference>
<dbReference type="PANTHER" id="PTHR36195">
    <property type="entry name" value="DOMAIN PROTEIN, PUTATIVE (AFU_ORTHOLOGUE AFUA_5G01990)-RELATED-RELATED"/>
    <property type="match status" value="1"/>
</dbReference>
<dbReference type="InterPro" id="IPR020835">
    <property type="entry name" value="Catalase_sf"/>
</dbReference>
<dbReference type="AlphaFoldDB" id="A0A7V8FY25"/>